<feature type="transmembrane region" description="Helical" evidence="1">
    <location>
        <begin position="256"/>
        <end position="275"/>
    </location>
</feature>
<feature type="transmembrane region" description="Helical" evidence="1">
    <location>
        <begin position="287"/>
        <end position="306"/>
    </location>
</feature>
<proteinExistence type="predicted"/>
<feature type="transmembrane region" description="Helical" evidence="1">
    <location>
        <begin position="348"/>
        <end position="371"/>
    </location>
</feature>
<keyword evidence="1" id="KW-0472">Membrane</keyword>
<name>A0A1H1LFH9_9FLAO</name>
<dbReference type="Proteomes" id="UP000198858">
    <property type="component" value="Chromosome I"/>
</dbReference>
<feature type="transmembrane region" description="Helical" evidence="1">
    <location>
        <begin position="312"/>
        <end position="328"/>
    </location>
</feature>
<dbReference type="RefSeq" id="WP_089661356.1">
    <property type="nucleotide sequence ID" value="NZ_LT629745.1"/>
</dbReference>
<dbReference type="Pfam" id="PF12412">
    <property type="entry name" value="DUF3667"/>
    <property type="match status" value="1"/>
</dbReference>
<evidence type="ECO:0000313" key="3">
    <source>
        <dbReference type="Proteomes" id="UP000198858"/>
    </source>
</evidence>
<evidence type="ECO:0008006" key="4">
    <source>
        <dbReference type="Google" id="ProtNLM"/>
    </source>
</evidence>
<dbReference type="EMBL" id="LT629745">
    <property type="protein sequence ID" value="SDR73177.1"/>
    <property type="molecule type" value="Genomic_DNA"/>
</dbReference>
<accession>A0A1H1LFH9</accession>
<feature type="transmembrane region" description="Helical" evidence="1">
    <location>
        <begin position="95"/>
        <end position="112"/>
    </location>
</feature>
<protein>
    <recommendedName>
        <fullName evidence="4">DUF3667 domain-containing protein</fullName>
    </recommendedName>
</protein>
<keyword evidence="1" id="KW-0812">Transmembrane</keyword>
<keyword evidence="3" id="KW-1185">Reference proteome</keyword>
<evidence type="ECO:0000256" key="1">
    <source>
        <dbReference type="SAM" id="Phobius"/>
    </source>
</evidence>
<keyword evidence="1" id="KW-1133">Transmembrane helix</keyword>
<dbReference type="AlphaFoldDB" id="A0A1H1LFH9"/>
<gene>
    <name evidence="2" type="ORF">SAMN04488552_0762</name>
</gene>
<dbReference type="InterPro" id="IPR022134">
    <property type="entry name" value="DUF3667"/>
</dbReference>
<evidence type="ECO:0000313" key="2">
    <source>
        <dbReference type="EMBL" id="SDR73177.1"/>
    </source>
</evidence>
<dbReference type="STRING" id="1250231.SAMN04488552_0762"/>
<organism evidence="2 3">
    <name type="scientific">Christiangramia echinicola</name>
    <dbReference type="NCBI Taxonomy" id="279359"/>
    <lineage>
        <taxon>Bacteria</taxon>
        <taxon>Pseudomonadati</taxon>
        <taxon>Bacteroidota</taxon>
        <taxon>Flavobacteriia</taxon>
        <taxon>Flavobacteriales</taxon>
        <taxon>Flavobacteriaceae</taxon>
        <taxon>Christiangramia</taxon>
    </lineage>
</organism>
<sequence>MLEKNNKRDISYNYRGETCLNCELPLEKSDHFCPNCGQKNSTKKLNFSDFFIQLFSGLFNYDSRFQRTVRVMLFSPGKISKDYVNGKRIRYANPFQFYLSASIIFFLVAGLSDNFEGINFENQNKAIDDGITKIQQDSLMQAQLKEISALKNNNIEVDSIINNVAKSRKSNDETYQDIYVPQEKLDTMNNLNRIGTKLQIFHKYFKETRITSEEEALKELEYNETGWNKFLYQRAMRFDLFYTNPKLFADYLINKLPFIIFFYLPVFALFIWLLYIRRPFNYMEHLIFAFHVQTTLFVLYIIGFSIDHILKSDVGFFLANGIFIFYLYKSMRNFYGQGRVKTILKFILLNIIFFTLATIASIIAVIVSFSIF</sequence>
<reference evidence="2 3" key="1">
    <citation type="submission" date="2016-10" db="EMBL/GenBank/DDBJ databases">
        <authorList>
            <person name="Varghese N."/>
            <person name="Submissions S."/>
        </authorList>
    </citation>
    <scope>NUCLEOTIDE SEQUENCE [LARGE SCALE GENOMIC DNA]</scope>
    <source>
        <strain evidence="2 3">Mar_2010_102</strain>
    </source>
</reference>